<evidence type="ECO:0000313" key="1">
    <source>
        <dbReference type="EMBL" id="KZS17363.1"/>
    </source>
</evidence>
<dbReference type="Proteomes" id="UP000076858">
    <property type="component" value="Unassembled WGS sequence"/>
</dbReference>
<evidence type="ECO:0000313" key="2">
    <source>
        <dbReference type="Proteomes" id="UP000076858"/>
    </source>
</evidence>
<comment type="caution">
    <text evidence="1">The sequence shown here is derived from an EMBL/GenBank/DDBJ whole genome shotgun (WGS) entry which is preliminary data.</text>
</comment>
<dbReference type="EMBL" id="LRGB01000642">
    <property type="protein sequence ID" value="KZS17363.1"/>
    <property type="molecule type" value="Genomic_DNA"/>
</dbReference>
<accession>A0A165AA87</accession>
<sequence>MSHNKAIKQDLCVNQTENSDWHQLPDPFHGQNYFFFFSFLKSSSLSIRKRESRWIQYNFVLFCFVIYSTL</sequence>
<proteinExistence type="predicted"/>
<keyword evidence="2" id="KW-1185">Reference proteome</keyword>
<dbReference type="AlphaFoldDB" id="A0A165AA87"/>
<protein>
    <submittedName>
        <fullName evidence="1">Uncharacterized protein</fullName>
    </submittedName>
</protein>
<gene>
    <name evidence="1" type="ORF">APZ42_017003</name>
</gene>
<name>A0A165AA87_9CRUS</name>
<reference evidence="1 2" key="1">
    <citation type="submission" date="2016-03" db="EMBL/GenBank/DDBJ databases">
        <title>EvidentialGene: Evidence-directed Construction of Genes on Genomes.</title>
        <authorList>
            <person name="Gilbert D.G."/>
            <person name="Choi J.-H."/>
            <person name="Mockaitis K."/>
            <person name="Colbourne J."/>
            <person name="Pfrender M."/>
        </authorList>
    </citation>
    <scope>NUCLEOTIDE SEQUENCE [LARGE SCALE GENOMIC DNA]</scope>
    <source>
        <strain evidence="1 2">Xinb3</strain>
        <tissue evidence="1">Complete organism</tissue>
    </source>
</reference>
<organism evidence="1 2">
    <name type="scientific">Daphnia magna</name>
    <dbReference type="NCBI Taxonomy" id="35525"/>
    <lineage>
        <taxon>Eukaryota</taxon>
        <taxon>Metazoa</taxon>
        <taxon>Ecdysozoa</taxon>
        <taxon>Arthropoda</taxon>
        <taxon>Crustacea</taxon>
        <taxon>Branchiopoda</taxon>
        <taxon>Diplostraca</taxon>
        <taxon>Cladocera</taxon>
        <taxon>Anomopoda</taxon>
        <taxon>Daphniidae</taxon>
        <taxon>Daphnia</taxon>
    </lineage>
</organism>